<evidence type="ECO:0000313" key="2">
    <source>
        <dbReference type="EMBL" id="KAK1938340.1"/>
    </source>
</evidence>
<dbReference type="InterPro" id="IPR006387">
    <property type="entry name" value="CPW_WPC_dom"/>
</dbReference>
<gene>
    <name evidence="2" type="ORF">X943_000368</name>
</gene>
<dbReference type="SMART" id="SM01099">
    <property type="entry name" value="CPW_WPC"/>
    <property type="match status" value="1"/>
</dbReference>
<dbReference type="NCBIfam" id="TIGR01492">
    <property type="entry name" value="CPW_WPC"/>
    <property type="match status" value="1"/>
</dbReference>
<name>A0AAD9GH24_BABDI</name>
<feature type="domain" description="CPW-WPC" evidence="1">
    <location>
        <begin position="99"/>
        <end position="159"/>
    </location>
</feature>
<dbReference type="Proteomes" id="UP001195914">
    <property type="component" value="Unassembled WGS sequence"/>
</dbReference>
<dbReference type="EMBL" id="JAHBMH010000024">
    <property type="protein sequence ID" value="KAK1938340.1"/>
    <property type="molecule type" value="Genomic_DNA"/>
</dbReference>
<keyword evidence="3" id="KW-1185">Reference proteome</keyword>
<sequence>MRLYTAVELLFAFHIAFKSPASVVFASRIRKYIDRQLELFKDIATNLKEESDRMPKASQVIDKIKRIDEAEFRKIDARIAKETAELNAEHGSCPVVNYERNYSELCPDGWGLQGDGSCWYGEGEHYKGPCESMHSFKWFTVDEKRQFEQRCCAFWPAATKNQEGPSALLSALHGSVDPADGHIVPPRA</sequence>
<evidence type="ECO:0000313" key="3">
    <source>
        <dbReference type="Proteomes" id="UP001195914"/>
    </source>
</evidence>
<reference evidence="2" key="2">
    <citation type="submission" date="2021-05" db="EMBL/GenBank/DDBJ databases">
        <authorList>
            <person name="Pain A."/>
        </authorList>
    </citation>
    <scope>NUCLEOTIDE SEQUENCE</scope>
    <source>
        <strain evidence="2">1802A</strain>
    </source>
</reference>
<proteinExistence type="predicted"/>
<evidence type="ECO:0000259" key="1">
    <source>
        <dbReference type="SMART" id="SM01099"/>
    </source>
</evidence>
<comment type="caution">
    <text evidence="2">The sequence shown here is derived from an EMBL/GenBank/DDBJ whole genome shotgun (WGS) entry which is preliminary data.</text>
</comment>
<organism evidence="2 3">
    <name type="scientific">Babesia divergens</name>
    <dbReference type="NCBI Taxonomy" id="32595"/>
    <lineage>
        <taxon>Eukaryota</taxon>
        <taxon>Sar</taxon>
        <taxon>Alveolata</taxon>
        <taxon>Apicomplexa</taxon>
        <taxon>Aconoidasida</taxon>
        <taxon>Piroplasmida</taxon>
        <taxon>Babesiidae</taxon>
        <taxon>Babesia</taxon>
    </lineage>
</organism>
<dbReference type="Pfam" id="PF09717">
    <property type="entry name" value="CPW_WPC"/>
    <property type="match status" value="1"/>
</dbReference>
<reference evidence="2" key="1">
    <citation type="journal article" date="2014" name="Nucleic Acids Res.">
        <title>The evolutionary dynamics of variant antigen genes in Babesia reveal a history of genomic innovation underlying host-parasite interaction.</title>
        <authorList>
            <person name="Jackson A.P."/>
            <person name="Otto T.D."/>
            <person name="Darby A."/>
            <person name="Ramaprasad A."/>
            <person name="Xia D."/>
            <person name="Echaide I.E."/>
            <person name="Farber M."/>
            <person name="Gahlot S."/>
            <person name="Gamble J."/>
            <person name="Gupta D."/>
            <person name="Gupta Y."/>
            <person name="Jackson L."/>
            <person name="Malandrin L."/>
            <person name="Malas T.B."/>
            <person name="Moussa E."/>
            <person name="Nair M."/>
            <person name="Reid A.J."/>
            <person name="Sanders M."/>
            <person name="Sharma J."/>
            <person name="Tracey A."/>
            <person name="Quail M.A."/>
            <person name="Weir W."/>
            <person name="Wastling J.M."/>
            <person name="Hall N."/>
            <person name="Willadsen P."/>
            <person name="Lingelbach K."/>
            <person name="Shiels B."/>
            <person name="Tait A."/>
            <person name="Berriman M."/>
            <person name="Allred D.R."/>
            <person name="Pain A."/>
        </authorList>
    </citation>
    <scope>NUCLEOTIDE SEQUENCE</scope>
    <source>
        <strain evidence="2">1802A</strain>
    </source>
</reference>
<accession>A0AAD9GH24</accession>
<protein>
    <recommendedName>
        <fullName evidence="1">CPW-WPC domain-containing protein</fullName>
    </recommendedName>
</protein>
<dbReference type="AlphaFoldDB" id="A0AAD9GH24"/>